<sequence length="142" mass="15756">TKATNGPGHSHHPQCILLAVVVEPGREPSSFFLPYTTVTNTQNATSQFTSAIGTYFEMKRFATMGKQGVARCNVSPIPCSFARPFAFICCGEKFRRRSSGLVKAKNKDDSPPRPSRGRVAKKDSLGMREEKRTPSFSEKRTR</sequence>
<feature type="compositionally biased region" description="Basic and acidic residues" evidence="1">
    <location>
        <begin position="120"/>
        <end position="142"/>
    </location>
</feature>
<accession>A0A182XKX8</accession>
<feature type="region of interest" description="Disordered" evidence="1">
    <location>
        <begin position="100"/>
        <end position="142"/>
    </location>
</feature>
<evidence type="ECO:0000313" key="2">
    <source>
        <dbReference type="EnsemblMetazoa" id="AQUA010518-PA"/>
    </source>
</evidence>
<dbReference type="Proteomes" id="UP000076407">
    <property type="component" value="Unassembled WGS sequence"/>
</dbReference>
<protein>
    <submittedName>
        <fullName evidence="2">Uncharacterized protein</fullName>
    </submittedName>
</protein>
<organism evidence="2 3">
    <name type="scientific">Anopheles quadriannulatus</name>
    <name type="common">Mosquito</name>
    <dbReference type="NCBI Taxonomy" id="34691"/>
    <lineage>
        <taxon>Eukaryota</taxon>
        <taxon>Metazoa</taxon>
        <taxon>Ecdysozoa</taxon>
        <taxon>Arthropoda</taxon>
        <taxon>Hexapoda</taxon>
        <taxon>Insecta</taxon>
        <taxon>Pterygota</taxon>
        <taxon>Neoptera</taxon>
        <taxon>Endopterygota</taxon>
        <taxon>Diptera</taxon>
        <taxon>Nematocera</taxon>
        <taxon>Culicoidea</taxon>
        <taxon>Culicidae</taxon>
        <taxon>Anophelinae</taxon>
        <taxon>Anopheles</taxon>
    </lineage>
</organism>
<evidence type="ECO:0000313" key="3">
    <source>
        <dbReference type="Proteomes" id="UP000076407"/>
    </source>
</evidence>
<dbReference type="AlphaFoldDB" id="A0A182XKX8"/>
<dbReference type="VEuPathDB" id="VectorBase:AQUA010518"/>
<dbReference type="EnsemblMetazoa" id="AQUA010518-RA">
    <property type="protein sequence ID" value="AQUA010518-PA"/>
    <property type="gene ID" value="AQUA010518"/>
</dbReference>
<name>A0A182XKX8_ANOQN</name>
<proteinExistence type="predicted"/>
<keyword evidence="3" id="KW-1185">Reference proteome</keyword>
<reference evidence="2" key="1">
    <citation type="submission" date="2020-05" db="UniProtKB">
        <authorList>
            <consortium name="EnsemblMetazoa"/>
        </authorList>
    </citation>
    <scope>IDENTIFICATION</scope>
    <source>
        <strain evidence="2">SANGQUA</strain>
    </source>
</reference>
<evidence type="ECO:0000256" key="1">
    <source>
        <dbReference type="SAM" id="MobiDB-lite"/>
    </source>
</evidence>